<dbReference type="InterPro" id="IPR025662">
    <property type="entry name" value="Sigma_54_int_dom_ATP-bd_1"/>
</dbReference>
<keyword evidence="2" id="KW-0067">ATP-binding</keyword>
<dbReference type="InterPro" id="IPR003593">
    <property type="entry name" value="AAA+_ATPase"/>
</dbReference>
<dbReference type="Pfam" id="PF00072">
    <property type="entry name" value="Response_reg"/>
    <property type="match status" value="1"/>
</dbReference>
<dbReference type="PROSITE" id="PS50110">
    <property type="entry name" value="RESPONSE_REGULATORY"/>
    <property type="match status" value="1"/>
</dbReference>
<evidence type="ECO:0000256" key="3">
    <source>
        <dbReference type="ARBA" id="ARBA00023015"/>
    </source>
</evidence>
<dbReference type="InterPro" id="IPR025943">
    <property type="entry name" value="Sigma_54_int_dom_ATP-bd_2"/>
</dbReference>
<feature type="domain" description="Sigma-54 factor interaction" evidence="6">
    <location>
        <begin position="155"/>
        <end position="383"/>
    </location>
</feature>
<dbReference type="CDD" id="cd00009">
    <property type="entry name" value="AAA"/>
    <property type="match status" value="1"/>
</dbReference>
<dbReference type="Pfam" id="PF02954">
    <property type="entry name" value="HTH_8"/>
    <property type="match status" value="1"/>
</dbReference>
<evidence type="ECO:0000313" key="8">
    <source>
        <dbReference type="EMBL" id="MDE8602597.1"/>
    </source>
</evidence>
<protein>
    <submittedName>
        <fullName evidence="8">Sigma-54 dependent transcriptional regulator</fullName>
    </submittedName>
</protein>
<dbReference type="SUPFAM" id="SSF46689">
    <property type="entry name" value="Homeodomain-like"/>
    <property type="match status" value="1"/>
</dbReference>
<organism evidence="8 9">
    <name type="scientific">Marinomonas maritima</name>
    <dbReference type="NCBI Taxonomy" id="2940935"/>
    <lineage>
        <taxon>Bacteria</taxon>
        <taxon>Pseudomonadati</taxon>
        <taxon>Pseudomonadota</taxon>
        <taxon>Gammaproteobacteria</taxon>
        <taxon>Oceanospirillales</taxon>
        <taxon>Oceanospirillaceae</taxon>
        <taxon>Marinomonas</taxon>
    </lineage>
</organism>
<accession>A0ABT5WD38</accession>
<keyword evidence="3" id="KW-0805">Transcription regulation</keyword>
<evidence type="ECO:0000259" key="7">
    <source>
        <dbReference type="PROSITE" id="PS50110"/>
    </source>
</evidence>
<evidence type="ECO:0000259" key="6">
    <source>
        <dbReference type="PROSITE" id="PS50045"/>
    </source>
</evidence>
<dbReference type="Gene3D" id="1.10.8.60">
    <property type="match status" value="1"/>
</dbReference>
<dbReference type="InterPro" id="IPR002197">
    <property type="entry name" value="HTH_Fis"/>
</dbReference>
<dbReference type="InterPro" id="IPR027417">
    <property type="entry name" value="P-loop_NTPase"/>
</dbReference>
<dbReference type="Gene3D" id="1.10.10.60">
    <property type="entry name" value="Homeodomain-like"/>
    <property type="match status" value="1"/>
</dbReference>
<dbReference type="Proteomes" id="UP001139522">
    <property type="component" value="Unassembled WGS sequence"/>
</dbReference>
<dbReference type="PROSITE" id="PS00675">
    <property type="entry name" value="SIGMA54_INTERACT_1"/>
    <property type="match status" value="1"/>
</dbReference>
<keyword evidence="1" id="KW-0547">Nucleotide-binding</keyword>
<dbReference type="PROSITE" id="PS50045">
    <property type="entry name" value="SIGMA54_INTERACT_4"/>
    <property type="match status" value="1"/>
</dbReference>
<dbReference type="InterPro" id="IPR002078">
    <property type="entry name" value="Sigma_54_int"/>
</dbReference>
<dbReference type="SUPFAM" id="SSF52172">
    <property type="entry name" value="CheY-like"/>
    <property type="match status" value="1"/>
</dbReference>
<keyword evidence="5" id="KW-0597">Phosphoprotein</keyword>
<evidence type="ECO:0000313" key="9">
    <source>
        <dbReference type="Proteomes" id="UP001139522"/>
    </source>
</evidence>
<dbReference type="InterPro" id="IPR011006">
    <property type="entry name" value="CheY-like_superfamily"/>
</dbReference>
<keyword evidence="4" id="KW-0804">Transcription</keyword>
<feature type="modified residue" description="4-aspartylphosphate" evidence="5">
    <location>
        <position position="60"/>
    </location>
</feature>
<dbReference type="PRINTS" id="PR01590">
    <property type="entry name" value="HTHFIS"/>
</dbReference>
<dbReference type="PANTHER" id="PTHR32071">
    <property type="entry name" value="TRANSCRIPTIONAL REGULATORY PROTEIN"/>
    <property type="match status" value="1"/>
</dbReference>
<dbReference type="InterPro" id="IPR009057">
    <property type="entry name" value="Homeodomain-like_sf"/>
</dbReference>
<evidence type="ECO:0000256" key="4">
    <source>
        <dbReference type="ARBA" id="ARBA00023163"/>
    </source>
</evidence>
<feature type="domain" description="Response regulatory" evidence="7">
    <location>
        <begin position="10"/>
        <end position="125"/>
    </location>
</feature>
<dbReference type="EMBL" id="JAMZEG020000002">
    <property type="protein sequence ID" value="MDE8602597.1"/>
    <property type="molecule type" value="Genomic_DNA"/>
</dbReference>
<dbReference type="InterPro" id="IPR001789">
    <property type="entry name" value="Sig_transdc_resp-reg_receiver"/>
</dbReference>
<dbReference type="InterPro" id="IPR058031">
    <property type="entry name" value="AAA_lid_NorR"/>
</dbReference>
<comment type="caution">
    <text evidence="8">The sequence shown here is derived from an EMBL/GenBank/DDBJ whole genome shotgun (WGS) entry which is preliminary data.</text>
</comment>
<dbReference type="Gene3D" id="3.40.50.300">
    <property type="entry name" value="P-loop containing nucleotide triphosphate hydrolases"/>
    <property type="match status" value="1"/>
</dbReference>
<dbReference type="Pfam" id="PF00158">
    <property type="entry name" value="Sigma54_activat"/>
    <property type="match status" value="1"/>
</dbReference>
<proteinExistence type="predicted"/>
<name>A0ABT5WD38_9GAMM</name>
<reference evidence="8" key="1">
    <citation type="submission" date="2023-01" db="EMBL/GenBank/DDBJ databases">
        <title>Psychroserpens sp. MSW6 and Marinomonas sp. RSW2, isolated from seawater.</title>
        <authorList>
            <person name="Kristyanto S."/>
            <person name="Jung J."/>
            <person name="Kim J.M."/>
            <person name="Jeon C.O."/>
        </authorList>
    </citation>
    <scope>NUCLEOTIDE SEQUENCE</scope>
    <source>
        <strain evidence="8">RSW2</strain>
    </source>
</reference>
<dbReference type="RefSeq" id="WP_255894968.1">
    <property type="nucleotide sequence ID" value="NZ_JAMZEG020000002.1"/>
</dbReference>
<dbReference type="SMART" id="SM00382">
    <property type="entry name" value="AAA"/>
    <property type="match status" value="1"/>
</dbReference>
<evidence type="ECO:0000256" key="5">
    <source>
        <dbReference type="PROSITE-ProRule" id="PRU00169"/>
    </source>
</evidence>
<dbReference type="PROSITE" id="PS00676">
    <property type="entry name" value="SIGMA54_INTERACT_2"/>
    <property type="match status" value="1"/>
</dbReference>
<keyword evidence="9" id="KW-1185">Reference proteome</keyword>
<evidence type="ECO:0000256" key="1">
    <source>
        <dbReference type="ARBA" id="ARBA00022741"/>
    </source>
</evidence>
<dbReference type="Gene3D" id="3.40.50.2300">
    <property type="match status" value="1"/>
</dbReference>
<dbReference type="SUPFAM" id="SSF52540">
    <property type="entry name" value="P-loop containing nucleoside triphosphate hydrolases"/>
    <property type="match status" value="1"/>
</dbReference>
<sequence length="471" mass="52707">MNDRLYPQFKILLVDDEISFLRSMSLTLERQGYTNLLTCDNPLNVKQLIATNHIGLILLDLTMPVLSGQDLLNWVKEEYPDIAVIIFSGLNQVDAAVDCVKKGAFDYIVKTANQEQIFESIKRAIRTQELSLENQSLRAQLMSTQLSKPECFSNIVTANKQMMSIFYYLESVAQSNQPLLITGESGVGKELIAEATHALSGRQGDLVSVNVAGLDDNIFADTLFGHARGAFTGADKQRLGLVEQAAGGTLFLDEIGDLSSSSQVKLLRLLQEGEYYPIGSDRPKRTQARVIVATHQDLTKRQDEGVFRKDLYYRLHTHRVDIPPLRERPEDISLLIQHFMKQACDEIGKSPLSIPKTLALHLTHYAFPGNARELRALVYDSVSQSRAESLNTKPFETLIEKNSLGLFDENQIQFSDNTPLPTLNQASEILVNEAMARANQNQSLAARMLGISQPALSKRLKNMKENQKDEQ</sequence>
<evidence type="ECO:0000256" key="2">
    <source>
        <dbReference type="ARBA" id="ARBA00022840"/>
    </source>
</evidence>
<gene>
    <name evidence="8" type="ORF">M3I01_006610</name>
</gene>
<dbReference type="SMART" id="SM00448">
    <property type="entry name" value="REC"/>
    <property type="match status" value="1"/>
</dbReference>
<dbReference type="PANTHER" id="PTHR32071:SF13">
    <property type="entry name" value="RESPONSE REGULATOR HSFA"/>
    <property type="match status" value="1"/>
</dbReference>
<dbReference type="Pfam" id="PF25601">
    <property type="entry name" value="AAA_lid_14"/>
    <property type="match status" value="1"/>
</dbReference>